<dbReference type="GO" id="GO:0005730">
    <property type="term" value="C:nucleolus"/>
    <property type="evidence" value="ECO:0007669"/>
    <property type="project" value="UniProtKB-SubCell"/>
</dbReference>
<evidence type="ECO:0000256" key="3">
    <source>
        <dbReference type="ARBA" id="ARBA00006678"/>
    </source>
</evidence>
<comment type="similarity">
    <text evidence="3">Belongs to the RNase PH family.</text>
</comment>
<dbReference type="GO" id="GO:0000176">
    <property type="term" value="C:nuclear exosome (RNase complex)"/>
    <property type="evidence" value="ECO:0007669"/>
    <property type="project" value="TreeGrafter"/>
</dbReference>
<comment type="caution">
    <text evidence="8">The sequence shown here is derived from an EMBL/GenBank/DDBJ whole genome shotgun (WGS) entry which is preliminary data.</text>
</comment>
<dbReference type="InterPro" id="IPR050590">
    <property type="entry name" value="Exosome_comp_Rrp42_subfam"/>
</dbReference>
<evidence type="ECO:0000259" key="7">
    <source>
        <dbReference type="Pfam" id="PF01138"/>
    </source>
</evidence>
<sequence>MVLSTAEKSYIYESLSGENTLRTDSRKYNEFRPLKAACSFVPNCNGSSRVYTADGIECITSVKAKVVKTKDLANLIAVEVDIEGQRDNSALCLDLSALLQRSLVNNFDYEILRLTDKYYFQIYVDVLILSVPGDFKNSSYTLYSLLSLISMGSYLALKSCKLPLLTSTTNDREIEEEPSFADDWELATDLIPESSEFQPVLVFVVGLVGSNVIIDPSLDEEQVLENGVCIGYSQGNIVPPIQSVALSTVDGKPFDRKTLAKATGLVKEIGQPVTQALDAILSEEVDEYGSVF</sequence>
<gene>
    <name evidence="8" type="ORF">OGAPHI_006897</name>
</gene>
<comment type="subcellular location">
    <subcellularLocation>
        <location evidence="1">Cytoplasm</location>
    </subcellularLocation>
    <subcellularLocation>
        <location evidence="2">Nucleus</location>
        <location evidence="2">Nucleolus</location>
    </subcellularLocation>
</comment>
<keyword evidence="9" id="KW-1185">Reference proteome</keyword>
<dbReference type="GO" id="GO:0034476">
    <property type="term" value="P:U5 snRNA 3'-end processing"/>
    <property type="evidence" value="ECO:0007669"/>
    <property type="project" value="TreeGrafter"/>
</dbReference>
<evidence type="ECO:0000256" key="1">
    <source>
        <dbReference type="ARBA" id="ARBA00004496"/>
    </source>
</evidence>
<dbReference type="InterPro" id="IPR027408">
    <property type="entry name" value="PNPase/RNase_PH_dom_sf"/>
</dbReference>
<dbReference type="Gene3D" id="3.30.230.70">
    <property type="entry name" value="GHMP Kinase, N-terminal domain"/>
    <property type="match status" value="1"/>
</dbReference>
<dbReference type="GO" id="GO:0000177">
    <property type="term" value="C:cytoplasmic exosome (RNase complex)"/>
    <property type="evidence" value="ECO:0007669"/>
    <property type="project" value="UniProtKB-ARBA"/>
</dbReference>
<reference evidence="8" key="2">
    <citation type="submission" date="2021-01" db="EMBL/GenBank/DDBJ databases">
        <authorList>
            <person name="Schikora-Tamarit M.A."/>
        </authorList>
    </citation>
    <scope>NUCLEOTIDE SEQUENCE</scope>
    <source>
        <strain evidence="8">CBS6075</strain>
    </source>
</reference>
<evidence type="ECO:0000256" key="6">
    <source>
        <dbReference type="ARBA" id="ARBA00042523"/>
    </source>
</evidence>
<dbReference type="InterPro" id="IPR020568">
    <property type="entry name" value="Ribosomal_Su5_D2-typ_SF"/>
</dbReference>
<dbReference type="GO" id="GO:0034475">
    <property type="term" value="P:U4 snRNA 3'-end processing"/>
    <property type="evidence" value="ECO:0007669"/>
    <property type="project" value="TreeGrafter"/>
</dbReference>
<dbReference type="OrthoDB" id="272245at2759"/>
<name>A0A9P8NW55_9ASCO</name>
<keyword evidence="5" id="KW-0271">Exosome</keyword>
<dbReference type="PANTHER" id="PTHR11097:SF8">
    <property type="entry name" value="EXOSOME COMPLEX COMPONENT RRP42"/>
    <property type="match status" value="1"/>
</dbReference>
<evidence type="ECO:0000256" key="4">
    <source>
        <dbReference type="ARBA" id="ARBA00022490"/>
    </source>
</evidence>
<dbReference type="RefSeq" id="XP_046058014.1">
    <property type="nucleotide sequence ID" value="XM_046208233.1"/>
</dbReference>
<dbReference type="Proteomes" id="UP000769157">
    <property type="component" value="Unassembled WGS sequence"/>
</dbReference>
<dbReference type="GO" id="GO:0034473">
    <property type="term" value="P:U1 snRNA 3'-end processing"/>
    <property type="evidence" value="ECO:0007669"/>
    <property type="project" value="TreeGrafter"/>
</dbReference>
<dbReference type="GO" id="GO:0016075">
    <property type="term" value="P:rRNA catabolic process"/>
    <property type="evidence" value="ECO:0007669"/>
    <property type="project" value="TreeGrafter"/>
</dbReference>
<proteinExistence type="inferred from homology"/>
<evidence type="ECO:0000256" key="2">
    <source>
        <dbReference type="ARBA" id="ARBA00004604"/>
    </source>
</evidence>
<dbReference type="SUPFAM" id="SSF55666">
    <property type="entry name" value="Ribonuclease PH domain 2-like"/>
    <property type="match status" value="1"/>
</dbReference>
<dbReference type="SUPFAM" id="SSF54211">
    <property type="entry name" value="Ribosomal protein S5 domain 2-like"/>
    <property type="match status" value="1"/>
</dbReference>
<reference evidence="8" key="1">
    <citation type="journal article" date="2021" name="Open Biol.">
        <title>Shared evolutionary footprints suggest mitochondrial oxidative damage underlies multiple complex I losses in fungi.</title>
        <authorList>
            <person name="Schikora-Tamarit M.A."/>
            <person name="Marcet-Houben M."/>
            <person name="Nosek J."/>
            <person name="Gabaldon T."/>
        </authorList>
    </citation>
    <scope>NUCLEOTIDE SEQUENCE</scope>
    <source>
        <strain evidence="8">CBS6075</strain>
    </source>
</reference>
<dbReference type="GO" id="GO:0071038">
    <property type="term" value="P:TRAMP-dependent tRNA surveillance pathway"/>
    <property type="evidence" value="ECO:0007669"/>
    <property type="project" value="TreeGrafter"/>
</dbReference>
<accession>A0A9P8NW55</accession>
<evidence type="ECO:0000313" key="8">
    <source>
        <dbReference type="EMBL" id="KAH3660311.1"/>
    </source>
</evidence>
<dbReference type="InterPro" id="IPR036345">
    <property type="entry name" value="ExoRNase_PH_dom2_sf"/>
</dbReference>
<dbReference type="GeneID" id="70238861"/>
<keyword evidence="4" id="KW-0963">Cytoplasm</keyword>
<evidence type="ECO:0000313" key="9">
    <source>
        <dbReference type="Proteomes" id="UP000769157"/>
    </source>
</evidence>
<dbReference type="GO" id="GO:0035925">
    <property type="term" value="F:mRNA 3'-UTR AU-rich region binding"/>
    <property type="evidence" value="ECO:0007669"/>
    <property type="project" value="TreeGrafter"/>
</dbReference>
<dbReference type="AlphaFoldDB" id="A0A9P8NW55"/>
<protein>
    <recommendedName>
        <fullName evidence="6">Ribosomal RNA-processing protein 42</fullName>
    </recommendedName>
</protein>
<dbReference type="GO" id="GO:0071035">
    <property type="term" value="P:nuclear polyadenylation-dependent rRNA catabolic process"/>
    <property type="evidence" value="ECO:0007669"/>
    <property type="project" value="TreeGrafter"/>
</dbReference>
<evidence type="ECO:0000256" key="5">
    <source>
        <dbReference type="ARBA" id="ARBA00022835"/>
    </source>
</evidence>
<organism evidence="8 9">
    <name type="scientific">Ogataea philodendri</name>
    <dbReference type="NCBI Taxonomy" id="1378263"/>
    <lineage>
        <taxon>Eukaryota</taxon>
        <taxon>Fungi</taxon>
        <taxon>Dikarya</taxon>
        <taxon>Ascomycota</taxon>
        <taxon>Saccharomycotina</taxon>
        <taxon>Pichiomycetes</taxon>
        <taxon>Pichiales</taxon>
        <taxon>Pichiaceae</taxon>
        <taxon>Ogataea</taxon>
    </lineage>
</organism>
<feature type="domain" description="Exoribonuclease phosphorolytic" evidence="7">
    <location>
        <begin position="30"/>
        <end position="163"/>
    </location>
</feature>
<dbReference type="GO" id="GO:0000467">
    <property type="term" value="P:exonucleolytic trimming to generate mature 3'-end of 5.8S rRNA from tricistronic rRNA transcript (SSU-rRNA, 5.8S rRNA, LSU-rRNA)"/>
    <property type="evidence" value="ECO:0007669"/>
    <property type="project" value="TreeGrafter"/>
</dbReference>
<dbReference type="GO" id="GO:0071028">
    <property type="term" value="P:nuclear mRNA surveillance"/>
    <property type="evidence" value="ECO:0007669"/>
    <property type="project" value="TreeGrafter"/>
</dbReference>
<dbReference type="EMBL" id="JAEUBE010000504">
    <property type="protein sequence ID" value="KAH3660311.1"/>
    <property type="molecule type" value="Genomic_DNA"/>
</dbReference>
<dbReference type="Pfam" id="PF01138">
    <property type="entry name" value="RNase_PH"/>
    <property type="match status" value="1"/>
</dbReference>
<dbReference type="InterPro" id="IPR001247">
    <property type="entry name" value="ExoRNase_PH_dom1"/>
</dbReference>
<dbReference type="PANTHER" id="PTHR11097">
    <property type="entry name" value="EXOSOME COMPLEX EXONUCLEASE RIBOSOMAL RNA PROCESSING PROTEIN"/>
    <property type="match status" value="1"/>
</dbReference>